<dbReference type="GO" id="GO:0005737">
    <property type="term" value="C:cytoplasm"/>
    <property type="evidence" value="ECO:0007669"/>
    <property type="project" value="UniProtKB-ARBA"/>
</dbReference>
<keyword evidence="6" id="KW-0804">Transcription</keyword>
<evidence type="ECO:0000259" key="8">
    <source>
        <dbReference type="SMART" id="SM00662"/>
    </source>
</evidence>
<dbReference type="CDD" id="cd06928">
    <property type="entry name" value="RNAP_alpha_NTD"/>
    <property type="match status" value="1"/>
</dbReference>
<dbReference type="AlphaFoldDB" id="A0A3B1E5M4"/>
<dbReference type="InterPro" id="IPR011260">
    <property type="entry name" value="RNAP_asu_C"/>
</dbReference>
<dbReference type="InterPro" id="IPR011263">
    <property type="entry name" value="DNA-dir_RNA_pol_RpoA/D/Rpb3"/>
</dbReference>
<keyword evidence="3 9" id="KW-0240">DNA-directed RNA polymerase</keyword>
<dbReference type="NCBIfam" id="TIGR02027">
    <property type="entry name" value="rpoA"/>
    <property type="match status" value="1"/>
</dbReference>
<dbReference type="Gene3D" id="1.10.150.20">
    <property type="entry name" value="5' to 3' exonuclease, C-terminal subdomain"/>
    <property type="match status" value="1"/>
</dbReference>
<dbReference type="InterPro" id="IPR011262">
    <property type="entry name" value="DNA-dir_RNA_pol_insert"/>
</dbReference>
<evidence type="ECO:0000256" key="6">
    <source>
        <dbReference type="ARBA" id="ARBA00023163"/>
    </source>
</evidence>
<comment type="catalytic activity">
    <reaction evidence="7">
        <text>RNA(n) + a ribonucleoside 5'-triphosphate = RNA(n+1) + diphosphate</text>
        <dbReference type="Rhea" id="RHEA:21248"/>
        <dbReference type="Rhea" id="RHEA-COMP:14527"/>
        <dbReference type="Rhea" id="RHEA-COMP:17342"/>
        <dbReference type="ChEBI" id="CHEBI:33019"/>
        <dbReference type="ChEBI" id="CHEBI:61557"/>
        <dbReference type="ChEBI" id="CHEBI:140395"/>
        <dbReference type="EC" id="2.7.7.6"/>
    </reaction>
</comment>
<evidence type="ECO:0000256" key="5">
    <source>
        <dbReference type="ARBA" id="ARBA00022695"/>
    </source>
</evidence>
<gene>
    <name evidence="9" type="ORF">MNB_ARC-1_52</name>
</gene>
<evidence type="ECO:0000256" key="7">
    <source>
        <dbReference type="ARBA" id="ARBA00048552"/>
    </source>
</evidence>
<reference evidence="9" key="1">
    <citation type="submission" date="2018-10" db="EMBL/GenBank/DDBJ databases">
        <authorList>
            <person name="Aoki K."/>
        </authorList>
    </citation>
    <scope>NUCLEOTIDE SEQUENCE</scope>
</reference>
<evidence type="ECO:0000256" key="4">
    <source>
        <dbReference type="ARBA" id="ARBA00022679"/>
    </source>
</evidence>
<protein>
    <recommendedName>
        <fullName evidence="2">DNA-directed RNA polymerase</fullName>
        <ecNumber evidence="2">2.7.7.6</ecNumber>
    </recommendedName>
</protein>
<feature type="domain" description="DNA-directed RNA polymerase RpoA/D/Rpb3-type" evidence="8">
    <location>
        <begin position="23"/>
        <end position="230"/>
    </location>
</feature>
<dbReference type="EMBL" id="UOYO01000015">
    <property type="protein sequence ID" value="VAY86681.1"/>
    <property type="molecule type" value="Genomic_DNA"/>
</dbReference>
<dbReference type="GO" id="GO:0000428">
    <property type="term" value="C:DNA-directed RNA polymerase complex"/>
    <property type="evidence" value="ECO:0007669"/>
    <property type="project" value="UniProtKB-KW"/>
</dbReference>
<dbReference type="Pfam" id="PF01000">
    <property type="entry name" value="RNA_pol_A_bac"/>
    <property type="match status" value="1"/>
</dbReference>
<dbReference type="SUPFAM" id="SSF56553">
    <property type="entry name" value="Insert subdomain of RNA polymerase alpha subunit"/>
    <property type="match status" value="1"/>
</dbReference>
<dbReference type="GO" id="GO:0003899">
    <property type="term" value="F:DNA-directed RNA polymerase activity"/>
    <property type="evidence" value="ECO:0007669"/>
    <property type="project" value="UniProtKB-EC"/>
</dbReference>
<comment type="similarity">
    <text evidence="1">Belongs to the RNA polymerase alpha chain family.</text>
</comment>
<dbReference type="Gene3D" id="3.30.1360.10">
    <property type="entry name" value="RNA polymerase, RBP11-like subunit"/>
    <property type="match status" value="1"/>
</dbReference>
<dbReference type="NCBIfam" id="NF003517">
    <property type="entry name" value="PRK05182.2-3"/>
    <property type="match status" value="1"/>
</dbReference>
<evidence type="ECO:0000256" key="3">
    <source>
        <dbReference type="ARBA" id="ARBA00022478"/>
    </source>
</evidence>
<dbReference type="Pfam" id="PF01193">
    <property type="entry name" value="RNA_pol_L"/>
    <property type="match status" value="1"/>
</dbReference>
<dbReference type="InterPro" id="IPR011773">
    <property type="entry name" value="DNA-dir_RpoA"/>
</dbReference>
<proteinExistence type="inferred from homology"/>
<dbReference type="EC" id="2.7.7.6" evidence="2"/>
<keyword evidence="4 9" id="KW-0808">Transferase</keyword>
<keyword evidence="5 9" id="KW-0548">Nucleotidyltransferase</keyword>
<dbReference type="GO" id="GO:0006351">
    <property type="term" value="P:DNA-templated transcription"/>
    <property type="evidence" value="ECO:0007669"/>
    <property type="project" value="InterPro"/>
</dbReference>
<dbReference type="GO" id="GO:0003677">
    <property type="term" value="F:DNA binding"/>
    <property type="evidence" value="ECO:0007669"/>
    <property type="project" value="InterPro"/>
</dbReference>
<dbReference type="SUPFAM" id="SSF47789">
    <property type="entry name" value="C-terminal domain of RNA polymerase alpha subunit"/>
    <property type="match status" value="1"/>
</dbReference>
<dbReference type="Gene3D" id="2.170.120.12">
    <property type="entry name" value="DNA-directed RNA polymerase, insert domain"/>
    <property type="match status" value="1"/>
</dbReference>
<dbReference type="GO" id="GO:0046983">
    <property type="term" value="F:protein dimerization activity"/>
    <property type="evidence" value="ECO:0007669"/>
    <property type="project" value="InterPro"/>
</dbReference>
<sequence length="335" mass="37837">MKKFVNTPHLPTEVEIEQITDTKAKITAYPFENGYAITLAHPLRRLLMSSSVGYAPIAIKIEGAKHEFDSVRGMLEDIALFMINLKNLKLKIKNDDDEQIEISYSFNNAKEIRGIDLSNDDLDIINKDAYLATINDDCTLNFSIIVQKGIGYIPSEDIRNIVEKDYIPLDAFFTPVKKVTYDIEKMLIEDNPNFEKAVFNIETNGQVAPIDAFKESINIMYSQMSVFNKVFDLSEVKMVKNDIEESDIDLKDLTIKINELNLGARSFNSLDKSGIKYTGDIALMSEVEVRSIKNLGKKSLEEIANTFAQLGYPIDATLDEEIASALRKKLEQLKA</sequence>
<evidence type="ECO:0000313" key="9">
    <source>
        <dbReference type="EMBL" id="VAY86681.1"/>
    </source>
</evidence>
<dbReference type="InterPro" id="IPR036643">
    <property type="entry name" value="RNApol_insert_sf"/>
</dbReference>
<organism evidence="9">
    <name type="scientific">hydrothermal vent metagenome</name>
    <dbReference type="NCBI Taxonomy" id="652676"/>
    <lineage>
        <taxon>unclassified sequences</taxon>
        <taxon>metagenomes</taxon>
        <taxon>ecological metagenomes</taxon>
    </lineage>
</organism>
<dbReference type="SMART" id="SM00662">
    <property type="entry name" value="RPOLD"/>
    <property type="match status" value="1"/>
</dbReference>
<dbReference type="HAMAP" id="MF_00059">
    <property type="entry name" value="RNApol_bact_RpoA"/>
    <property type="match status" value="1"/>
</dbReference>
<name>A0A3B1E5M4_9ZZZZ</name>
<evidence type="ECO:0000256" key="2">
    <source>
        <dbReference type="ARBA" id="ARBA00012418"/>
    </source>
</evidence>
<dbReference type="SUPFAM" id="SSF55257">
    <property type="entry name" value="RBP11-like subunits of RNA polymerase"/>
    <property type="match status" value="1"/>
</dbReference>
<dbReference type="Pfam" id="PF03118">
    <property type="entry name" value="RNA_pol_A_CTD"/>
    <property type="match status" value="1"/>
</dbReference>
<evidence type="ECO:0000256" key="1">
    <source>
        <dbReference type="ARBA" id="ARBA00007123"/>
    </source>
</evidence>
<dbReference type="InterPro" id="IPR036603">
    <property type="entry name" value="RBP11-like"/>
</dbReference>
<accession>A0A3B1E5M4</accession>